<protein>
    <submittedName>
        <fullName evidence="15">Uncharacterized protein LOC127565467</fullName>
    </submittedName>
</protein>
<evidence type="ECO:0000256" key="11">
    <source>
        <dbReference type="ARBA" id="ARBA00023303"/>
    </source>
</evidence>
<dbReference type="Gene3D" id="1.10.287.770">
    <property type="entry name" value="YojJ-like"/>
    <property type="match status" value="1"/>
</dbReference>
<dbReference type="InterPro" id="IPR001873">
    <property type="entry name" value="ENaC"/>
</dbReference>
<dbReference type="PANTHER" id="PTHR11690:SF240">
    <property type="entry name" value="PICKPOCKET 25-RELATED"/>
    <property type="match status" value="1"/>
</dbReference>
<dbReference type="RefSeq" id="XP_051860063.1">
    <property type="nucleotide sequence ID" value="XM_052004103.1"/>
</dbReference>
<keyword evidence="8 12" id="KW-0406">Ion transport</keyword>
<organism evidence="14 15">
    <name type="scientific">Drosophila albomicans</name>
    <name type="common">Fruit fly</name>
    <dbReference type="NCBI Taxonomy" id="7291"/>
    <lineage>
        <taxon>Eukaryota</taxon>
        <taxon>Metazoa</taxon>
        <taxon>Ecdysozoa</taxon>
        <taxon>Arthropoda</taxon>
        <taxon>Hexapoda</taxon>
        <taxon>Insecta</taxon>
        <taxon>Pterygota</taxon>
        <taxon>Neoptera</taxon>
        <taxon>Endopterygota</taxon>
        <taxon>Diptera</taxon>
        <taxon>Brachycera</taxon>
        <taxon>Muscomorpha</taxon>
        <taxon>Ephydroidea</taxon>
        <taxon>Drosophilidae</taxon>
        <taxon>Drosophila</taxon>
    </lineage>
</organism>
<dbReference type="Proteomes" id="UP000515160">
    <property type="component" value="Chromosome 3"/>
</dbReference>
<evidence type="ECO:0000256" key="6">
    <source>
        <dbReference type="ARBA" id="ARBA00022989"/>
    </source>
</evidence>
<comment type="subcellular location">
    <subcellularLocation>
        <location evidence="1">Membrane</location>
        <topology evidence="1">Multi-pass membrane protein</topology>
    </subcellularLocation>
</comment>
<keyword evidence="11 12" id="KW-0407">Ion channel</keyword>
<proteinExistence type="inferred from homology"/>
<reference evidence="15" key="1">
    <citation type="submission" date="2025-08" db="UniProtKB">
        <authorList>
            <consortium name="RefSeq"/>
        </authorList>
    </citation>
    <scope>IDENTIFICATION</scope>
    <source>
        <strain evidence="15">15112-1751.03</strain>
        <tissue evidence="15">Whole Adult</tissue>
    </source>
</reference>
<keyword evidence="6 13" id="KW-1133">Transmembrane helix</keyword>
<keyword evidence="14" id="KW-1185">Reference proteome</keyword>
<keyword evidence="4 12" id="KW-0894">Sodium channel</keyword>
<gene>
    <name evidence="15" type="primary">LOC127565467</name>
</gene>
<evidence type="ECO:0000256" key="13">
    <source>
        <dbReference type="SAM" id="Phobius"/>
    </source>
</evidence>
<dbReference type="Pfam" id="PF00858">
    <property type="entry name" value="ASC"/>
    <property type="match status" value="1"/>
</dbReference>
<evidence type="ECO:0000256" key="4">
    <source>
        <dbReference type="ARBA" id="ARBA00022461"/>
    </source>
</evidence>
<evidence type="ECO:0000256" key="2">
    <source>
        <dbReference type="ARBA" id="ARBA00007193"/>
    </source>
</evidence>
<keyword evidence="10 12" id="KW-0739">Sodium transport</keyword>
<evidence type="ECO:0000313" key="14">
    <source>
        <dbReference type="Proteomes" id="UP000515160"/>
    </source>
</evidence>
<name>A0A9C6T5N1_DROAB</name>
<dbReference type="GO" id="GO:0005886">
    <property type="term" value="C:plasma membrane"/>
    <property type="evidence" value="ECO:0007669"/>
    <property type="project" value="TreeGrafter"/>
</dbReference>
<evidence type="ECO:0000256" key="9">
    <source>
        <dbReference type="ARBA" id="ARBA00023136"/>
    </source>
</evidence>
<dbReference type="OrthoDB" id="6628406at2759"/>
<evidence type="ECO:0000256" key="10">
    <source>
        <dbReference type="ARBA" id="ARBA00023201"/>
    </source>
</evidence>
<accession>A0A9C6T5N1</accession>
<feature type="transmembrane region" description="Helical" evidence="13">
    <location>
        <begin position="423"/>
        <end position="454"/>
    </location>
</feature>
<keyword evidence="9 13" id="KW-0472">Membrane</keyword>
<keyword evidence="3 12" id="KW-0813">Transport</keyword>
<dbReference type="GeneID" id="127565467"/>
<evidence type="ECO:0000256" key="7">
    <source>
        <dbReference type="ARBA" id="ARBA00023053"/>
    </source>
</evidence>
<evidence type="ECO:0000256" key="5">
    <source>
        <dbReference type="ARBA" id="ARBA00022692"/>
    </source>
</evidence>
<sequence>MTHQVRKEKKSKPQAEDSLVPAEHDWWAEFCKESSVHGMPYLARRDLHWTERIFWLLTIVAATYYAISSCFLQWKRFRDNPLVYEYEYIYMLRNFSLPGITICTLFPRLTNADKLIYDTWNVNPNEDIAKGDYYRSFLVTLTNVQYNNLQILEPYEKDPTLTDIDIVKLLLELHKEISPPVNKSNEPQPLVPNLTEMGLCQTNSRLTRYGNPYGKLKDMKVIPVRNGSFFSPTQIQLKPYYNYTVVQLFMHDVNEMMLPQDRRTVSVYTGIKVFYSIRVKLNTISAEDEVTHVPIAYRKCRYTNEANLKYYSVYYPSLCRMECRINRALELCKCKPFFYAAGPKNVICNINGMLCLQRRKWLDKACDCLPLCKENSFIVTEDLGQNSGGDDYKGEGYERMIQIHVELPKMGMKRRVVFSTDQLIMSFGGAIGLFLGASFMTIYGLIYLVLYFIIVKCKSTTFCKKKDTLQNA</sequence>
<dbReference type="PANTHER" id="PTHR11690">
    <property type="entry name" value="AMILORIDE-SENSITIVE SODIUM CHANNEL-RELATED"/>
    <property type="match status" value="1"/>
</dbReference>
<comment type="similarity">
    <text evidence="2 12">Belongs to the amiloride-sensitive sodium channel (TC 1.A.6) family.</text>
</comment>
<dbReference type="AlphaFoldDB" id="A0A9C6T5N1"/>
<dbReference type="Gene3D" id="1.10.287.820">
    <property type="entry name" value="Acid-sensing ion channel domain"/>
    <property type="match status" value="1"/>
</dbReference>
<evidence type="ECO:0000313" key="15">
    <source>
        <dbReference type="RefSeq" id="XP_051860063.1"/>
    </source>
</evidence>
<keyword evidence="7" id="KW-0915">Sodium</keyword>
<evidence type="ECO:0000256" key="3">
    <source>
        <dbReference type="ARBA" id="ARBA00022448"/>
    </source>
</evidence>
<keyword evidence="5 12" id="KW-0812">Transmembrane</keyword>
<evidence type="ECO:0000256" key="8">
    <source>
        <dbReference type="ARBA" id="ARBA00023065"/>
    </source>
</evidence>
<dbReference type="GO" id="GO:0015280">
    <property type="term" value="F:ligand-gated sodium channel activity"/>
    <property type="evidence" value="ECO:0007669"/>
    <property type="project" value="TreeGrafter"/>
</dbReference>
<evidence type="ECO:0000256" key="1">
    <source>
        <dbReference type="ARBA" id="ARBA00004141"/>
    </source>
</evidence>
<evidence type="ECO:0000256" key="12">
    <source>
        <dbReference type="RuleBase" id="RU000679"/>
    </source>
</evidence>
<feature type="transmembrane region" description="Helical" evidence="13">
    <location>
        <begin position="53"/>
        <end position="74"/>
    </location>
</feature>